<comment type="caution">
    <text evidence="2">The sequence shown here is derived from an EMBL/GenBank/DDBJ whole genome shotgun (WGS) entry which is preliminary data.</text>
</comment>
<gene>
    <name evidence="2" type="ORF">FJQ55_10780</name>
</gene>
<accession>A0A504UDV8</accession>
<proteinExistence type="predicted"/>
<feature type="transmembrane region" description="Helical" evidence="1">
    <location>
        <begin position="78"/>
        <end position="104"/>
    </location>
</feature>
<feature type="transmembrane region" description="Helical" evidence="1">
    <location>
        <begin position="139"/>
        <end position="156"/>
    </location>
</feature>
<evidence type="ECO:0000313" key="3">
    <source>
        <dbReference type="Proteomes" id="UP000316429"/>
    </source>
</evidence>
<evidence type="ECO:0000313" key="2">
    <source>
        <dbReference type="EMBL" id="TPP11270.1"/>
    </source>
</evidence>
<keyword evidence="1" id="KW-0472">Membrane</keyword>
<evidence type="ECO:0000256" key="1">
    <source>
        <dbReference type="SAM" id="Phobius"/>
    </source>
</evidence>
<feature type="transmembrane region" description="Helical" evidence="1">
    <location>
        <begin position="44"/>
        <end position="66"/>
    </location>
</feature>
<dbReference type="EMBL" id="VFYP01000001">
    <property type="protein sequence ID" value="TPP11270.1"/>
    <property type="molecule type" value="Genomic_DNA"/>
</dbReference>
<feature type="transmembrane region" description="Helical" evidence="1">
    <location>
        <begin position="116"/>
        <end position="133"/>
    </location>
</feature>
<name>A0A504UDV8_9HYPH</name>
<protein>
    <submittedName>
        <fullName evidence="2">Uncharacterized protein</fullName>
    </submittedName>
</protein>
<organism evidence="2 3">
    <name type="scientific">Rhizobium glycinendophyticum</name>
    <dbReference type="NCBI Taxonomy" id="2589807"/>
    <lineage>
        <taxon>Bacteria</taxon>
        <taxon>Pseudomonadati</taxon>
        <taxon>Pseudomonadota</taxon>
        <taxon>Alphaproteobacteria</taxon>
        <taxon>Hyphomicrobiales</taxon>
        <taxon>Rhizobiaceae</taxon>
        <taxon>Rhizobium/Agrobacterium group</taxon>
        <taxon>Rhizobium</taxon>
    </lineage>
</organism>
<sequence length="160" mass="17725">MTRRFRLPSLPLWSLGALAWGLTMASCFLLSIHVFGRASGSHDMALTAIYAAGGMLGWLVALPLVQVSGDGRDAPKVFAAWFLLLGLATMAATAGLFALQYRFFYAHWHAPFPSRIWVYQFVFTSASALYQFAVLGLRHFLPTAFLILLLLAVLMARRSR</sequence>
<feature type="transmembrane region" description="Helical" evidence="1">
    <location>
        <begin position="12"/>
        <end position="32"/>
    </location>
</feature>
<dbReference type="PROSITE" id="PS51257">
    <property type="entry name" value="PROKAR_LIPOPROTEIN"/>
    <property type="match status" value="1"/>
</dbReference>
<dbReference type="AlphaFoldDB" id="A0A504UDV8"/>
<keyword evidence="1" id="KW-1133">Transmembrane helix</keyword>
<reference evidence="2 3" key="1">
    <citation type="submission" date="2019-06" db="EMBL/GenBank/DDBJ databases">
        <title>Rhizobium sp. CL12 isolated from roots of soybean.</title>
        <authorList>
            <person name="Wang C."/>
        </authorList>
    </citation>
    <scope>NUCLEOTIDE SEQUENCE [LARGE SCALE GENOMIC DNA]</scope>
    <source>
        <strain evidence="2 3">CL12</strain>
    </source>
</reference>
<dbReference type="OrthoDB" id="8283003at2"/>
<dbReference type="Proteomes" id="UP000316429">
    <property type="component" value="Unassembled WGS sequence"/>
</dbReference>
<keyword evidence="3" id="KW-1185">Reference proteome</keyword>
<keyword evidence="1" id="KW-0812">Transmembrane</keyword>